<evidence type="ECO:0000256" key="4">
    <source>
        <dbReference type="SAM" id="SignalP"/>
    </source>
</evidence>
<dbReference type="AlphaFoldDB" id="A0AAD5RP55"/>
<reference evidence="5" key="1">
    <citation type="submission" date="2022-07" db="EMBL/GenBank/DDBJ databases">
        <title>Draft genome sequence of Zalerion maritima ATCC 34329, a (micro)plastics degrading marine fungus.</title>
        <authorList>
            <person name="Paco A."/>
            <person name="Goncalves M.F.M."/>
            <person name="Rocha-Santos T.A.P."/>
            <person name="Alves A."/>
        </authorList>
    </citation>
    <scope>NUCLEOTIDE SEQUENCE</scope>
    <source>
        <strain evidence="5">ATCC 34329</strain>
    </source>
</reference>
<dbReference type="GO" id="GO:0009986">
    <property type="term" value="C:cell surface"/>
    <property type="evidence" value="ECO:0007669"/>
    <property type="project" value="TreeGrafter"/>
</dbReference>
<sequence length="517" mass="57366">MAIRSPGALTMAAALLVLLPQKAIGQEDSVSCFYASQLRVNKTTYDAFREEASHCSYFEGDIWFDHVPEINLGGIETLEGYIIPQYWSTEAPELPEGVFNIFGDTVKTIQGISCYAFSEPTKVNISLPNVTYVETITMQSHVASFDLDFADDVEITVDHAVIQYNRELPTIDLAPAAHMDWILIKFNTMTEGNDTKPEDAGAIRSNSLQSVDEYIYVGANEDLREISFPVLETAGDIRVRRNHPAAPPTYDFPSLKSTRAMSFWEINATVSMPELEEIVAARKYWSTYDRFTFWAGAFFVNLAELEMPKLKVVRNPDDSEPTDDQAELSFWKMMDGFTVLDLPLLASVQGVLTIDSNRGLKDVNIDKLEQVGGLVVTGNAIGLFVVPELTTVDGDVHIEGNYLRRVTAPKLTTVGGDLIIKGSGNLSEIEIPSLETVTGSIILRAQAGDRFSCTDFKKRRDDIWDMASSFECSETNEDGEDGEDGEDNSAVVLGIRDIRSRIRGVWVVACSICWLIL</sequence>
<name>A0AAD5RP55_9PEZI</name>
<comment type="subcellular location">
    <subcellularLocation>
        <location evidence="1">Cell envelope</location>
    </subcellularLocation>
</comment>
<keyword evidence="2 4" id="KW-0732">Signal</keyword>
<dbReference type="GO" id="GO:0009277">
    <property type="term" value="C:fungal-type cell wall"/>
    <property type="evidence" value="ECO:0007669"/>
    <property type="project" value="TreeGrafter"/>
</dbReference>
<evidence type="ECO:0000313" key="6">
    <source>
        <dbReference type="Proteomes" id="UP001201980"/>
    </source>
</evidence>
<comment type="caution">
    <text evidence="5">The sequence shown here is derived from an EMBL/GenBank/DDBJ whole genome shotgun (WGS) entry which is preliminary data.</text>
</comment>
<dbReference type="InterPro" id="IPR051648">
    <property type="entry name" value="CWI-Assembly_Regulator"/>
</dbReference>
<gene>
    <name evidence="5" type="ORF">MKZ38_002288</name>
</gene>
<accession>A0AAD5RP55</accession>
<dbReference type="PANTHER" id="PTHR31018">
    <property type="entry name" value="SPORULATION-SPECIFIC PROTEIN-RELATED"/>
    <property type="match status" value="1"/>
</dbReference>
<feature type="signal peptide" evidence="4">
    <location>
        <begin position="1"/>
        <end position="25"/>
    </location>
</feature>
<evidence type="ECO:0000313" key="5">
    <source>
        <dbReference type="EMBL" id="KAJ2900629.1"/>
    </source>
</evidence>
<evidence type="ECO:0000256" key="3">
    <source>
        <dbReference type="ARBA" id="ARBA00023180"/>
    </source>
</evidence>
<evidence type="ECO:0000256" key="2">
    <source>
        <dbReference type="ARBA" id="ARBA00022729"/>
    </source>
</evidence>
<dbReference type="GO" id="GO:0031505">
    <property type="term" value="P:fungal-type cell wall organization"/>
    <property type="evidence" value="ECO:0007669"/>
    <property type="project" value="TreeGrafter"/>
</dbReference>
<protein>
    <submittedName>
        <fullName evidence="5">Uncharacterized protein</fullName>
    </submittedName>
</protein>
<evidence type="ECO:0000256" key="1">
    <source>
        <dbReference type="ARBA" id="ARBA00004196"/>
    </source>
</evidence>
<organism evidence="5 6">
    <name type="scientific">Zalerion maritima</name>
    <dbReference type="NCBI Taxonomy" id="339359"/>
    <lineage>
        <taxon>Eukaryota</taxon>
        <taxon>Fungi</taxon>
        <taxon>Dikarya</taxon>
        <taxon>Ascomycota</taxon>
        <taxon>Pezizomycotina</taxon>
        <taxon>Sordariomycetes</taxon>
        <taxon>Lulworthiomycetidae</taxon>
        <taxon>Lulworthiales</taxon>
        <taxon>Lulworthiaceae</taxon>
        <taxon>Zalerion</taxon>
    </lineage>
</organism>
<dbReference type="Proteomes" id="UP001201980">
    <property type="component" value="Unassembled WGS sequence"/>
</dbReference>
<dbReference type="PANTHER" id="PTHR31018:SF3">
    <property type="entry name" value="RECEPTOR PROTEIN-TYROSINE KINASE"/>
    <property type="match status" value="1"/>
</dbReference>
<keyword evidence="3" id="KW-0325">Glycoprotein</keyword>
<dbReference type="EMBL" id="JAKWBI020000168">
    <property type="protein sequence ID" value="KAJ2900629.1"/>
    <property type="molecule type" value="Genomic_DNA"/>
</dbReference>
<keyword evidence="6" id="KW-1185">Reference proteome</keyword>
<dbReference type="GO" id="GO:0005886">
    <property type="term" value="C:plasma membrane"/>
    <property type="evidence" value="ECO:0007669"/>
    <property type="project" value="TreeGrafter"/>
</dbReference>
<dbReference type="SUPFAM" id="SSF52058">
    <property type="entry name" value="L domain-like"/>
    <property type="match status" value="1"/>
</dbReference>
<feature type="chain" id="PRO_5042296417" evidence="4">
    <location>
        <begin position="26"/>
        <end position="517"/>
    </location>
</feature>
<proteinExistence type="predicted"/>